<keyword evidence="4" id="KW-0554">One-carbon metabolism</keyword>
<dbReference type="GO" id="GO:0006730">
    <property type="term" value="P:one-carbon metabolic process"/>
    <property type="evidence" value="ECO:0007669"/>
    <property type="project" value="UniProtKB-KW"/>
</dbReference>
<gene>
    <name evidence="9" type="primary">dhfr</name>
</gene>
<dbReference type="AlphaFoldDB" id="A0A8C9RM18"/>
<dbReference type="Gene3D" id="3.40.430.10">
    <property type="entry name" value="Dihydrofolate Reductase, subunit A"/>
    <property type="match status" value="1"/>
</dbReference>
<dbReference type="GO" id="GO:0050661">
    <property type="term" value="F:NADP binding"/>
    <property type="evidence" value="ECO:0007669"/>
    <property type="project" value="InterPro"/>
</dbReference>
<evidence type="ECO:0000256" key="7">
    <source>
        <dbReference type="ARBA" id="ARBA00048873"/>
    </source>
</evidence>
<dbReference type="FunFam" id="3.40.430.10:FF:000002">
    <property type="entry name" value="Dihydrofolate reductase"/>
    <property type="match status" value="1"/>
</dbReference>
<dbReference type="EC" id="1.5.1.3" evidence="3"/>
<sequence>MSRTLNGIVAVCPDMGIGRKGHLPWHPKKLRKELKYFQKMTMTTTVQGRENVVIMGRKTWFSIPESNRPLPDRINIVLSRNLRYPPAGAHYSASDFGSALHLLDTSELAGKVDQVWIIGGSCLYKELMESSHHQRLFVTRVLQQFHCDMFMPTISLDKYQLLPEFPGVPQGMQEEEGIQYQIEVYERRSNANHGI</sequence>
<keyword evidence="5" id="KW-0521">NADP</keyword>
<keyword evidence="6" id="KW-0560">Oxidoreductase</keyword>
<evidence type="ECO:0000256" key="5">
    <source>
        <dbReference type="ARBA" id="ARBA00022857"/>
    </source>
</evidence>
<evidence type="ECO:0000313" key="9">
    <source>
        <dbReference type="Ensembl" id="ENSSFOP00015015208.2"/>
    </source>
</evidence>
<comment type="pathway">
    <text evidence="1">Cofactor biosynthesis; tetrahydrofolate biosynthesis; 5,6,7,8-tetrahydrofolate from 7,8-dihydrofolate: step 1/1.</text>
</comment>
<comment type="similarity">
    <text evidence="2">Belongs to the dihydrofolate reductase family.</text>
</comment>
<dbReference type="GO" id="GO:0046655">
    <property type="term" value="P:folic acid metabolic process"/>
    <property type="evidence" value="ECO:0007669"/>
    <property type="project" value="TreeGrafter"/>
</dbReference>
<dbReference type="GeneTree" id="ENSGT00940000165661"/>
<dbReference type="InterPro" id="IPR024072">
    <property type="entry name" value="DHFR-like_dom_sf"/>
</dbReference>
<feature type="domain" description="DHFR" evidence="8">
    <location>
        <begin position="4"/>
        <end position="187"/>
    </location>
</feature>
<dbReference type="Proteomes" id="UP000694397">
    <property type="component" value="Chromosome 17"/>
</dbReference>
<reference evidence="9 10" key="1">
    <citation type="submission" date="2019-04" db="EMBL/GenBank/DDBJ databases">
        <authorList>
            <consortium name="Wellcome Sanger Institute Data Sharing"/>
        </authorList>
    </citation>
    <scope>NUCLEOTIDE SEQUENCE [LARGE SCALE GENOMIC DNA]</scope>
</reference>
<reference evidence="9" key="2">
    <citation type="submission" date="2025-08" db="UniProtKB">
        <authorList>
            <consortium name="Ensembl"/>
        </authorList>
    </citation>
    <scope>IDENTIFICATION</scope>
</reference>
<dbReference type="InterPro" id="IPR012259">
    <property type="entry name" value="DHFR"/>
</dbReference>
<dbReference type="PANTHER" id="PTHR48069">
    <property type="entry name" value="DIHYDROFOLATE REDUCTASE"/>
    <property type="match status" value="1"/>
</dbReference>
<dbReference type="CDD" id="cd00209">
    <property type="entry name" value="DHFR"/>
    <property type="match status" value="1"/>
</dbReference>
<comment type="catalytic activity">
    <reaction evidence="7">
        <text>(6S)-5,6,7,8-tetrahydrofolate + NADP(+) = 7,8-dihydrofolate + NADPH + H(+)</text>
        <dbReference type="Rhea" id="RHEA:15009"/>
        <dbReference type="ChEBI" id="CHEBI:15378"/>
        <dbReference type="ChEBI" id="CHEBI:57451"/>
        <dbReference type="ChEBI" id="CHEBI:57453"/>
        <dbReference type="ChEBI" id="CHEBI:57783"/>
        <dbReference type="ChEBI" id="CHEBI:58349"/>
        <dbReference type="EC" id="1.5.1.3"/>
    </reaction>
</comment>
<dbReference type="GO" id="GO:0046654">
    <property type="term" value="P:tetrahydrofolate biosynthetic process"/>
    <property type="evidence" value="ECO:0007669"/>
    <property type="project" value="InterPro"/>
</dbReference>
<dbReference type="PANTHER" id="PTHR48069:SF6">
    <property type="entry name" value="DIHYDROFOLATE REDUCTASE"/>
    <property type="match status" value="1"/>
</dbReference>
<dbReference type="Ensembl" id="ENSSFOT00015015388.2">
    <property type="protein sequence ID" value="ENSSFOP00015015208.2"/>
    <property type="gene ID" value="ENSSFOG00015009724.2"/>
</dbReference>
<protein>
    <recommendedName>
        <fullName evidence="3">dihydrofolate reductase</fullName>
        <ecNumber evidence="3">1.5.1.3</ecNumber>
    </recommendedName>
</protein>
<keyword evidence="10" id="KW-1185">Reference proteome</keyword>
<name>A0A8C9RM18_SCLFO</name>
<dbReference type="GO" id="GO:0005739">
    <property type="term" value="C:mitochondrion"/>
    <property type="evidence" value="ECO:0007669"/>
    <property type="project" value="TreeGrafter"/>
</dbReference>
<evidence type="ECO:0000256" key="6">
    <source>
        <dbReference type="ARBA" id="ARBA00023002"/>
    </source>
</evidence>
<dbReference type="PRINTS" id="PR00070">
    <property type="entry name" value="DHFR"/>
</dbReference>
<dbReference type="Pfam" id="PF00186">
    <property type="entry name" value="DHFR_1"/>
    <property type="match status" value="1"/>
</dbReference>
<evidence type="ECO:0000313" key="10">
    <source>
        <dbReference type="Proteomes" id="UP000694397"/>
    </source>
</evidence>
<dbReference type="GO" id="GO:0046452">
    <property type="term" value="P:dihydrofolate metabolic process"/>
    <property type="evidence" value="ECO:0007669"/>
    <property type="project" value="TreeGrafter"/>
</dbReference>
<evidence type="ECO:0000256" key="2">
    <source>
        <dbReference type="ARBA" id="ARBA00009539"/>
    </source>
</evidence>
<evidence type="ECO:0000256" key="4">
    <source>
        <dbReference type="ARBA" id="ARBA00022563"/>
    </source>
</evidence>
<evidence type="ECO:0000256" key="1">
    <source>
        <dbReference type="ARBA" id="ARBA00004903"/>
    </source>
</evidence>
<evidence type="ECO:0000256" key="3">
    <source>
        <dbReference type="ARBA" id="ARBA00012856"/>
    </source>
</evidence>
<dbReference type="GO" id="GO:0004146">
    <property type="term" value="F:dihydrofolate reductase activity"/>
    <property type="evidence" value="ECO:0007669"/>
    <property type="project" value="UniProtKB-EC"/>
</dbReference>
<accession>A0A8C9RM18</accession>
<evidence type="ECO:0000259" key="8">
    <source>
        <dbReference type="PROSITE" id="PS51330"/>
    </source>
</evidence>
<dbReference type="SUPFAM" id="SSF53597">
    <property type="entry name" value="Dihydrofolate reductase-like"/>
    <property type="match status" value="1"/>
</dbReference>
<organism evidence="9 10">
    <name type="scientific">Scleropages formosus</name>
    <name type="common">Asian bonytongue</name>
    <name type="synonym">Osteoglossum formosum</name>
    <dbReference type="NCBI Taxonomy" id="113540"/>
    <lineage>
        <taxon>Eukaryota</taxon>
        <taxon>Metazoa</taxon>
        <taxon>Chordata</taxon>
        <taxon>Craniata</taxon>
        <taxon>Vertebrata</taxon>
        <taxon>Euteleostomi</taxon>
        <taxon>Actinopterygii</taxon>
        <taxon>Neopterygii</taxon>
        <taxon>Teleostei</taxon>
        <taxon>Osteoglossocephala</taxon>
        <taxon>Osteoglossomorpha</taxon>
        <taxon>Osteoglossiformes</taxon>
        <taxon>Osteoglossidae</taxon>
        <taxon>Scleropages</taxon>
    </lineage>
</organism>
<proteinExistence type="inferred from homology"/>
<dbReference type="PROSITE" id="PS51330">
    <property type="entry name" value="DHFR_2"/>
    <property type="match status" value="1"/>
</dbReference>
<dbReference type="InterPro" id="IPR001796">
    <property type="entry name" value="DHFR_dom"/>
</dbReference>
<reference evidence="9" key="3">
    <citation type="submission" date="2025-09" db="UniProtKB">
        <authorList>
            <consortium name="Ensembl"/>
        </authorList>
    </citation>
    <scope>IDENTIFICATION</scope>
</reference>